<dbReference type="Proteomes" id="UP000243650">
    <property type="component" value="Unassembled WGS sequence"/>
</dbReference>
<sequence length="324" mass="37861">MQWRDRLMEMNWIQPFIPSYMKPLDEPAMMNETMQEFIYEAEEFISDLAALSEIPRMNKTFKRSIQGFSYKVKIKPKKIFVEMIDTHTSVSTMKKRVYITALRREHKQEQGTGRMADATIYYQKNHQTIVRSIKKHPSFQSIFYHLHRLDVSLEGGSLESLPAAPPEISEAAAAEGRELEVLTSALKDYQKRYRQSDFSGELTQLQHELSKAEEEFDLLDVEEKHHMKRMILHDVPNLLQTYESLNDVQKREAAPRIQSSFSRMAAFLEAQAADLEATRMDRMNHLLHLNDIRYSPEAGQVSTSSLMKKHYREWKNEDTTGKQP</sequence>
<comment type="caution">
    <text evidence="2">The sequence shown here is derived from an EMBL/GenBank/DDBJ whole genome shotgun (WGS) entry which is preliminary data.</text>
</comment>
<dbReference type="AlphaFoldDB" id="A0A2P6MKR7"/>
<organism evidence="2 3">
    <name type="scientific">Alkalicoccus urumqiensis</name>
    <name type="common">Bacillus urumqiensis</name>
    <dbReference type="NCBI Taxonomy" id="1548213"/>
    <lineage>
        <taxon>Bacteria</taxon>
        <taxon>Bacillati</taxon>
        <taxon>Bacillota</taxon>
        <taxon>Bacilli</taxon>
        <taxon>Bacillales</taxon>
        <taxon>Bacillaceae</taxon>
        <taxon>Alkalicoccus</taxon>
    </lineage>
</organism>
<evidence type="ECO:0000313" key="3">
    <source>
        <dbReference type="Proteomes" id="UP000243650"/>
    </source>
</evidence>
<dbReference type="EMBL" id="PVNS01000002">
    <property type="protein sequence ID" value="PRO66868.1"/>
    <property type="molecule type" value="Genomic_DNA"/>
</dbReference>
<dbReference type="RefSeq" id="WP_105957904.1">
    <property type="nucleotide sequence ID" value="NZ_PVNS01000002.1"/>
</dbReference>
<feature type="coiled-coil region" evidence="1">
    <location>
        <begin position="195"/>
        <end position="222"/>
    </location>
</feature>
<keyword evidence="1" id="KW-0175">Coiled coil</keyword>
<protein>
    <submittedName>
        <fullName evidence="2">Uncharacterized protein</fullName>
    </submittedName>
</protein>
<evidence type="ECO:0000313" key="2">
    <source>
        <dbReference type="EMBL" id="PRO66868.1"/>
    </source>
</evidence>
<name>A0A2P6MKR7_ALKUR</name>
<gene>
    <name evidence="2" type="ORF">C6I21_02800</name>
</gene>
<keyword evidence="3" id="KW-1185">Reference proteome</keyword>
<proteinExistence type="predicted"/>
<dbReference type="OrthoDB" id="2921822at2"/>
<accession>A0A2P6MKR7</accession>
<evidence type="ECO:0000256" key="1">
    <source>
        <dbReference type="SAM" id="Coils"/>
    </source>
</evidence>
<reference evidence="2 3" key="1">
    <citation type="submission" date="2018-03" db="EMBL/GenBank/DDBJ databases">
        <title>Bacillus urumqiensis sp. nov., a moderately haloalkaliphilic bacterium isolated from a salt lake.</title>
        <authorList>
            <person name="Zhao B."/>
            <person name="Liao Z."/>
        </authorList>
    </citation>
    <scope>NUCLEOTIDE SEQUENCE [LARGE SCALE GENOMIC DNA]</scope>
    <source>
        <strain evidence="2 3">BZ-SZ-XJ18</strain>
    </source>
</reference>